<comment type="caution">
    <text evidence="1">The sequence shown here is derived from an EMBL/GenBank/DDBJ whole genome shotgun (WGS) entry which is preliminary data.</text>
</comment>
<evidence type="ECO:0000313" key="1">
    <source>
        <dbReference type="EMBL" id="MCW4166506.1"/>
    </source>
</evidence>
<evidence type="ECO:0000313" key="2">
    <source>
        <dbReference type="Proteomes" id="UP001209476"/>
    </source>
</evidence>
<proteinExistence type="predicted"/>
<gene>
    <name evidence="1" type="ORF">ONS98_15075</name>
</gene>
<dbReference type="EMBL" id="JAPDUM010000003">
    <property type="protein sequence ID" value="MCW4166506.1"/>
    <property type="molecule type" value="Genomic_DNA"/>
</dbReference>
<dbReference type="AlphaFoldDB" id="A0A5P0V290"/>
<organism evidence="1 2">
    <name type="scientific">Segatella copri</name>
    <dbReference type="NCBI Taxonomy" id="165179"/>
    <lineage>
        <taxon>Bacteria</taxon>
        <taxon>Pseudomonadati</taxon>
        <taxon>Bacteroidota</taxon>
        <taxon>Bacteroidia</taxon>
        <taxon>Bacteroidales</taxon>
        <taxon>Prevotellaceae</taxon>
        <taxon>Segatella</taxon>
    </lineage>
</organism>
<reference evidence="1" key="1">
    <citation type="submission" date="2022-11" db="EMBL/GenBank/DDBJ databases">
        <title>Genomic repertoires linked with pathogenic potency of arthritogenic Prevotella copri isolated from the gut of rheumatoid arthritis patients.</title>
        <authorList>
            <person name="Nii T."/>
            <person name="Maeda Y."/>
            <person name="Motooka D."/>
            <person name="Naito M."/>
            <person name="Matsumoto Y."/>
            <person name="Ogawa T."/>
            <person name="Oguro-Igashira E."/>
            <person name="Kishikawa T."/>
            <person name="Yamashita M."/>
            <person name="Koizumi S."/>
            <person name="Kurakawa T."/>
            <person name="Okumura R."/>
            <person name="Kayama H."/>
            <person name="Murakami M."/>
            <person name="Sakaguchi T."/>
            <person name="Das B."/>
            <person name="Nakamura S."/>
            <person name="Okada Y."/>
            <person name="Kumanogoh A."/>
            <person name="Takeda K."/>
        </authorList>
    </citation>
    <scope>NUCLEOTIDE SEQUENCE</scope>
    <source>
        <strain evidence="1">RA-N001-16</strain>
    </source>
</reference>
<dbReference type="CDD" id="cd00719">
    <property type="entry name" value="GIY-YIG_SF"/>
    <property type="match status" value="1"/>
</dbReference>
<name>A0A5P0V290_9BACT</name>
<protein>
    <submittedName>
        <fullName evidence="1">GIY-YIG nuclease family protein</fullName>
    </submittedName>
</protein>
<sequence>MKEYKLNFEGYWRDINKGGLPSYSGIYFVYRCIYNAQSNSVELVDIIYIGQADNIHDRHNNHEKYSEFSSLLLQGQELCYSCAPLDEDRDLVENALIFAQKPVLNEQGKYNYNYTEAHIVSAGACACLRNTDFNMKYYVENLNR</sequence>
<dbReference type="RefSeq" id="WP_153073509.1">
    <property type="nucleotide sequence ID" value="NZ_JAPDUL010000004.1"/>
</dbReference>
<dbReference type="Proteomes" id="UP001209476">
    <property type="component" value="Unassembled WGS sequence"/>
</dbReference>
<accession>A0A5P0V290</accession>